<dbReference type="GO" id="GO:0034475">
    <property type="term" value="P:U4 snRNA 3'-end processing"/>
    <property type="evidence" value="ECO:0007669"/>
    <property type="project" value="TreeGrafter"/>
</dbReference>
<dbReference type="SUPFAM" id="SSF55666">
    <property type="entry name" value="Ribonuclease PH domain 2-like"/>
    <property type="match status" value="1"/>
</dbReference>
<dbReference type="AlphaFoldDB" id="F0WMH8"/>
<keyword evidence="10" id="KW-0269">Exonuclease</keyword>
<dbReference type="InterPro" id="IPR050590">
    <property type="entry name" value="Exosome_comp_Rrp42_subfam"/>
</dbReference>
<dbReference type="InterPro" id="IPR020568">
    <property type="entry name" value="Ribosomal_Su5_D2-typ_SF"/>
</dbReference>
<evidence type="ECO:0000313" key="10">
    <source>
        <dbReference type="EMBL" id="CCA22510.1"/>
    </source>
</evidence>
<comment type="subcellular location">
    <subcellularLocation>
        <location evidence="1">Cytoplasm</location>
    </subcellularLocation>
    <subcellularLocation>
        <location evidence="2">Nucleus</location>
        <location evidence="2">Nucleolus</location>
    </subcellularLocation>
</comment>
<dbReference type="GO" id="GO:0035925">
    <property type="term" value="F:mRNA 3'-UTR AU-rich region binding"/>
    <property type="evidence" value="ECO:0007669"/>
    <property type="project" value="TreeGrafter"/>
</dbReference>
<dbReference type="GO" id="GO:0071028">
    <property type="term" value="P:nuclear mRNA surveillance"/>
    <property type="evidence" value="ECO:0007669"/>
    <property type="project" value="TreeGrafter"/>
</dbReference>
<dbReference type="SUPFAM" id="SSF54211">
    <property type="entry name" value="Ribosomal protein S5 domain 2-like"/>
    <property type="match status" value="1"/>
</dbReference>
<dbReference type="GO" id="GO:0004527">
    <property type="term" value="F:exonuclease activity"/>
    <property type="evidence" value="ECO:0007669"/>
    <property type="project" value="UniProtKB-KW"/>
</dbReference>
<dbReference type="EMBL" id="FR824202">
    <property type="protein sequence ID" value="CCA22510.1"/>
    <property type="molecule type" value="Genomic_DNA"/>
</dbReference>
<reference evidence="10" key="1">
    <citation type="journal article" date="2011" name="PLoS Biol.">
        <title>Gene gain and loss during evolution of obligate parasitism in the white rust pathogen of Arabidopsis thaliana.</title>
        <authorList>
            <person name="Kemen E."/>
            <person name="Gardiner A."/>
            <person name="Schultz-Larsen T."/>
            <person name="Kemen A.C."/>
            <person name="Balmuth A.L."/>
            <person name="Robert-Seilaniantz A."/>
            <person name="Bailey K."/>
            <person name="Holub E."/>
            <person name="Studholme D.J."/>
            <person name="Maclean D."/>
            <person name="Jones J.D."/>
        </authorList>
    </citation>
    <scope>NUCLEOTIDE SEQUENCE</scope>
</reference>
<sequence>MQLSTSELQFIKEGIACNVRADGRSRTSHRNVMLETSLLPHSNGSARVKQQNFGTDVLASVKLEVLSPSLEAPNSGVLNVNVTCFPSISSKITNGRALDEINIELSQLMQRIFTSHKSIDLNKFCIVPSQFVWGIFVDVVVYESTGSLPDLISIAMYAALKKTLFPCVRMLGVEGDEKILQVERDPAAGEYLAATVCFPLCTTICKIGNYSVMDPTLEEELCVSTQNVVALNREGSICGIQKRYGDGAISMDELQDMTDQACEHTMALFQRIDKAIEEEREEEDEAKGKLERPGFLVT</sequence>
<evidence type="ECO:0000256" key="5">
    <source>
        <dbReference type="ARBA" id="ARBA00022835"/>
    </source>
</evidence>
<dbReference type="HOGENOM" id="CLU_038194_4_2_1"/>
<feature type="domain" description="Exoribonuclease phosphorolytic" evidence="9">
    <location>
        <begin position="198"/>
        <end position="263"/>
    </location>
</feature>
<dbReference type="Gene3D" id="3.30.230.70">
    <property type="entry name" value="GHMP Kinase, N-terminal domain"/>
    <property type="match status" value="1"/>
</dbReference>
<evidence type="ECO:0000259" key="9">
    <source>
        <dbReference type="Pfam" id="PF03725"/>
    </source>
</evidence>
<dbReference type="Pfam" id="PF03725">
    <property type="entry name" value="RNase_PH_C"/>
    <property type="match status" value="1"/>
</dbReference>
<gene>
    <name evidence="10" type="primary">AlNc14C157G7668</name>
    <name evidence="10" type="ORF">ALNC14_086530</name>
</gene>
<name>F0WMH8_9STRA</name>
<dbReference type="GO" id="GO:0000177">
    <property type="term" value="C:cytoplasmic exosome (RNase complex)"/>
    <property type="evidence" value="ECO:0007669"/>
    <property type="project" value="TreeGrafter"/>
</dbReference>
<evidence type="ECO:0000259" key="8">
    <source>
        <dbReference type="Pfam" id="PF01138"/>
    </source>
</evidence>
<dbReference type="GO" id="GO:0016075">
    <property type="term" value="P:rRNA catabolic process"/>
    <property type="evidence" value="ECO:0007669"/>
    <property type="project" value="TreeGrafter"/>
</dbReference>
<organism evidence="10">
    <name type="scientific">Albugo laibachii Nc14</name>
    <dbReference type="NCBI Taxonomy" id="890382"/>
    <lineage>
        <taxon>Eukaryota</taxon>
        <taxon>Sar</taxon>
        <taxon>Stramenopiles</taxon>
        <taxon>Oomycota</taxon>
        <taxon>Peronosporomycetes</taxon>
        <taxon>Albuginales</taxon>
        <taxon>Albuginaceae</taxon>
        <taxon>Albugo</taxon>
    </lineage>
</organism>
<keyword evidence="10" id="KW-0540">Nuclease</keyword>
<protein>
    <recommendedName>
        <fullName evidence="6">Ribosomal RNA-processing protein 42</fullName>
    </recommendedName>
</protein>
<dbReference type="GO" id="GO:0000176">
    <property type="term" value="C:nuclear exosome (RNase complex)"/>
    <property type="evidence" value="ECO:0007669"/>
    <property type="project" value="TreeGrafter"/>
</dbReference>
<comment type="similarity">
    <text evidence="3">Belongs to the RNase PH family.</text>
</comment>
<accession>F0WMH8</accession>
<evidence type="ECO:0000256" key="2">
    <source>
        <dbReference type="ARBA" id="ARBA00004604"/>
    </source>
</evidence>
<evidence type="ECO:0000256" key="3">
    <source>
        <dbReference type="ARBA" id="ARBA00006678"/>
    </source>
</evidence>
<dbReference type="PANTHER" id="PTHR11097">
    <property type="entry name" value="EXOSOME COMPLEX EXONUCLEASE RIBOSOMAL RNA PROCESSING PROTEIN"/>
    <property type="match status" value="1"/>
</dbReference>
<evidence type="ECO:0000256" key="4">
    <source>
        <dbReference type="ARBA" id="ARBA00022490"/>
    </source>
</evidence>
<dbReference type="PANTHER" id="PTHR11097:SF8">
    <property type="entry name" value="EXOSOME COMPLEX COMPONENT RRP42"/>
    <property type="match status" value="1"/>
</dbReference>
<evidence type="ECO:0000256" key="1">
    <source>
        <dbReference type="ARBA" id="ARBA00004496"/>
    </source>
</evidence>
<dbReference type="GO" id="GO:0034473">
    <property type="term" value="P:U1 snRNA 3'-end processing"/>
    <property type="evidence" value="ECO:0007669"/>
    <property type="project" value="TreeGrafter"/>
</dbReference>
<dbReference type="Pfam" id="PF01138">
    <property type="entry name" value="RNase_PH"/>
    <property type="match status" value="1"/>
</dbReference>
<dbReference type="GO" id="GO:0000467">
    <property type="term" value="P:exonucleolytic trimming to generate mature 3'-end of 5.8S rRNA from tricistronic rRNA transcript (SSU-rRNA, 5.8S rRNA, LSU-rRNA)"/>
    <property type="evidence" value="ECO:0007669"/>
    <property type="project" value="TreeGrafter"/>
</dbReference>
<keyword evidence="4" id="KW-0963">Cytoplasm</keyword>
<dbReference type="InterPro" id="IPR036345">
    <property type="entry name" value="ExoRNase_PH_dom2_sf"/>
</dbReference>
<feature type="domain" description="Exoribonuclease phosphorolytic" evidence="8">
    <location>
        <begin position="30"/>
        <end position="163"/>
    </location>
</feature>
<reference evidence="10" key="2">
    <citation type="submission" date="2011-02" db="EMBL/GenBank/DDBJ databases">
        <authorList>
            <person name="MacLean D."/>
        </authorList>
    </citation>
    <scope>NUCLEOTIDE SEQUENCE</scope>
</reference>
<dbReference type="GO" id="GO:0071038">
    <property type="term" value="P:TRAMP-dependent tRNA surveillance pathway"/>
    <property type="evidence" value="ECO:0007669"/>
    <property type="project" value="TreeGrafter"/>
</dbReference>
<dbReference type="InterPro" id="IPR001247">
    <property type="entry name" value="ExoRNase_PH_dom1"/>
</dbReference>
<dbReference type="InterPro" id="IPR027408">
    <property type="entry name" value="PNPase/RNase_PH_dom_sf"/>
</dbReference>
<dbReference type="GO" id="GO:0005730">
    <property type="term" value="C:nucleolus"/>
    <property type="evidence" value="ECO:0007669"/>
    <property type="project" value="UniProtKB-SubCell"/>
</dbReference>
<evidence type="ECO:0000256" key="6">
    <source>
        <dbReference type="ARBA" id="ARBA00042523"/>
    </source>
</evidence>
<keyword evidence="10" id="KW-0378">Hydrolase</keyword>
<keyword evidence="5" id="KW-0271">Exosome</keyword>
<dbReference type="GO" id="GO:0034476">
    <property type="term" value="P:U5 snRNA 3'-end processing"/>
    <property type="evidence" value="ECO:0007669"/>
    <property type="project" value="TreeGrafter"/>
</dbReference>
<dbReference type="CDD" id="cd11367">
    <property type="entry name" value="RNase_PH_RRP42"/>
    <property type="match status" value="1"/>
</dbReference>
<proteinExistence type="inferred from homology"/>
<feature type="region of interest" description="Disordered" evidence="7">
    <location>
        <begin position="278"/>
        <end position="298"/>
    </location>
</feature>
<dbReference type="InterPro" id="IPR015847">
    <property type="entry name" value="ExoRNase_PH_dom2"/>
</dbReference>
<evidence type="ECO:0000256" key="7">
    <source>
        <dbReference type="SAM" id="MobiDB-lite"/>
    </source>
</evidence>
<dbReference type="GO" id="GO:0071035">
    <property type="term" value="P:nuclear polyadenylation-dependent rRNA catabolic process"/>
    <property type="evidence" value="ECO:0007669"/>
    <property type="project" value="TreeGrafter"/>
</dbReference>